<organism evidence="2 3">
    <name type="scientific">Anaerobutyricum hallii</name>
    <dbReference type="NCBI Taxonomy" id="39488"/>
    <lineage>
        <taxon>Bacteria</taxon>
        <taxon>Bacillati</taxon>
        <taxon>Bacillota</taxon>
        <taxon>Clostridia</taxon>
        <taxon>Lachnospirales</taxon>
        <taxon>Lachnospiraceae</taxon>
        <taxon>Anaerobutyricum</taxon>
    </lineage>
</organism>
<evidence type="ECO:0000313" key="2">
    <source>
        <dbReference type="EMBL" id="SOB72343.1"/>
    </source>
</evidence>
<dbReference type="Proteomes" id="UP000217549">
    <property type="component" value="Chromosome I"/>
</dbReference>
<sequence length="74" mass="8695">MPRKPKSVYTRIEEKTAQINKLKEKISICETELIALNKERESIEMEQIFSAAKEKNLSFQEVLDLISRSNKRIK</sequence>
<dbReference type="KEGG" id="ehl:EHLA_1624"/>
<reference evidence="3" key="1">
    <citation type="submission" date="2017-09" db="EMBL/GenBank/DDBJ databases">
        <authorList>
            <person name="Shetty A S."/>
        </authorList>
    </citation>
    <scope>NUCLEOTIDE SEQUENCE [LARGE SCALE GENOMIC DNA]</scope>
</reference>
<accession>A0A285PRU3</accession>
<protein>
    <submittedName>
        <fullName evidence="2">Uncharacterized protein</fullName>
    </submittedName>
</protein>
<feature type="coiled-coil region" evidence="1">
    <location>
        <begin position="12"/>
        <end position="46"/>
    </location>
</feature>
<keyword evidence="1" id="KW-0175">Coiled coil</keyword>
<evidence type="ECO:0000256" key="1">
    <source>
        <dbReference type="SAM" id="Coils"/>
    </source>
</evidence>
<keyword evidence="3" id="KW-1185">Reference proteome</keyword>
<dbReference type="EMBL" id="LT907978">
    <property type="protein sequence ID" value="SOB72343.1"/>
    <property type="molecule type" value="Genomic_DNA"/>
</dbReference>
<name>A0A285PRU3_9FIRM</name>
<proteinExistence type="predicted"/>
<evidence type="ECO:0000313" key="3">
    <source>
        <dbReference type="Proteomes" id="UP000217549"/>
    </source>
</evidence>
<gene>
    <name evidence="2" type="ORF">EHLA_1624</name>
</gene>
<dbReference type="RefSeq" id="WP_096240193.1">
    <property type="nucleotide sequence ID" value="NZ_LT907978.1"/>
</dbReference>
<dbReference type="AlphaFoldDB" id="A0A285PRU3"/>